<keyword evidence="3" id="KW-1185">Reference proteome</keyword>
<dbReference type="InterPro" id="IPR056536">
    <property type="entry name" value="TPR_NUP160_C"/>
</dbReference>
<proteinExistence type="predicted"/>
<dbReference type="Pfam" id="PF23347">
    <property type="entry name" value="TPR_Nup160_C"/>
    <property type="match status" value="1"/>
</dbReference>
<dbReference type="PANTHER" id="PTHR21286:SF0">
    <property type="entry name" value="NUCLEAR PORE COMPLEX PROTEIN NUP160"/>
    <property type="match status" value="1"/>
</dbReference>
<gene>
    <name evidence="2" type="ORF">QYM36_001362</name>
</gene>
<dbReference type="EMBL" id="JAVRJZ010000003">
    <property type="protein sequence ID" value="KAK2724862.1"/>
    <property type="molecule type" value="Genomic_DNA"/>
</dbReference>
<dbReference type="GO" id="GO:0017056">
    <property type="term" value="F:structural constituent of nuclear pore"/>
    <property type="evidence" value="ECO:0007669"/>
    <property type="project" value="TreeGrafter"/>
</dbReference>
<comment type="caution">
    <text evidence="2">The sequence shown here is derived from an EMBL/GenBank/DDBJ whole genome shotgun (WGS) entry which is preliminary data.</text>
</comment>
<dbReference type="Proteomes" id="UP001187531">
    <property type="component" value="Unassembled WGS sequence"/>
</dbReference>
<protein>
    <recommendedName>
        <fullName evidence="1">NUP160 C-terminal TPR domain-containing protein</fullName>
    </recommendedName>
</protein>
<feature type="domain" description="NUP160 C-terminal TPR" evidence="1">
    <location>
        <begin position="71"/>
        <end position="142"/>
    </location>
</feature>
<evidence type="ECO:0000313" key="3">
    <source>
        <dbReference type="Proteomes" id="UP001187531"/>
    </source>
</evidence>
<organism evidence="2 3">
    <name type="scientific">Artemia franciscana</name>
    <name type="common">Brine shrimp</name>
    <name type="synonym">Artemia sanfranciscana</name>
    <dbReference type="NCBI Taxonomy" id="6661"/>
    <lineage>
        <taxon>Eukaryota</taxon>
        <taxon>Metazoa</taxon>
        <taxon>Ecdysozoa</taxon>
        <taxon>Arthropoda</taxon>
        <taxon>Crustacea</taxon>
        <taxon>Branchiopoda</taxon>
        <taxon>Anostraca</taxon>
        <taxon>Artemiidae</taxon>
        <taxon>Artemia</taxon>
    </lineage>
</organism>
<dbReference type="AlphaFoldDB" id="A0AA88IQI0"/>
<reference evidence="2" key="1">
    <citation type="submission" date="2023-07" db="EMBL/GenBank/DDBJ databases">
        <title>Chromosome-level genome assembly of Artemia franciscana.</title>
        <authorList>
            <person name="Jo E."/>
        </authorList>
    </citation>
    <scope>NUCLEOTIDE SEQUENCE</scope>
    <source>
        <tissue evidence="2">Whole body</tissue>
    </source>
</reference>
<evidence type="ECO:0000259" key="1">
    <source>
        <dbReference type="Pfam" id="PF23347"/>
    </source>
</evidence>
<sequence length="151" mass="17327">MLCMNKHIDLKQRQANSRSLSQRVQCLLFTMTCLELVHASNAWVERPDLRKGILGHERNVEDEEFTIEVYELSDLKKEYNLTVAQLSLLQLMERQALNPNVPSSAQETVAQLVNMKSYELAISVARRFDIKTTIVIDALTSDYKSVEVVQE</sequence>
<dbReference type="InterPro" id="IPR021717">
    <property type="entry name" value="Nucleoporin_Nup160"/>
</dbReference>
<accession>A0AA88IQI0</accession>
<evidence type="ECO:0000313" key="2">
    <source>
        <dbReference type="EMBL" id="KAK2724862.1"/>
    </source>
</evidence>
<name>A0AA88IQI0_ARTSF</name>
<dbReference type="PANTHER" id="PTHR21286">
    <property type="entry name" value="NUCLEAR PORE COMPLEX PROTEIN NUP160"/>
    <property type="match status" value="1"/>
</dbReference>
<dbReference type="GO" id="GO:0005643">
    <property type="term" value="C:nuclear pore"/>
    <property type="evidence" value="ECO:0007669"/>
    <property type="project" value="TreeGrafter"/>
</dbReference>